<organism evidence="1 2">
    <name type="scientific">Mucilaginibacter xinganensis</name>
    <dbReference type="NCBI Taxonomy" id="1234841"/>
    <lineage>
        <taxon>Bacteria</taxon>
        <taxon>Pseudomonadati</taxon>
        <taxon>Bacteroidota</taxon>
        <taxon>Sphingobacteriia</taxon>
        <taxon>Sphingobacteriales</taxon>
        <taxon>Sphingobacteriaceae</taxon>
        <taxon>Mucilaginibacter</taxon>
    </lineage>
</organism>
<dbReference type="KEGG" id="muc:MuYL_4103"/>
<keyword evidence="2" id="KW-1185">Reference proteome</keyword>
<evidence type="ECO:0000313" key="2">
    <source>
        <dbReference type="Proteomes" id="UP000215002"/>
    </source>
</evidence>
<dbReference type="EMBL" id="CP022743">
    <property type="protein sequence ID" value="ASU35988.1"/>
    <property type="molecule type" value="Genomic_DNA"/>
</dbReference>
<dbReference type="Proteomes" id="UP000215002">
    <property type="component" value="Chromosome"/>
</dbReference>
<proteinExistence type="predicted"/>
<accession>A0A223P2D3</accession>
<dbReference type="AlphaFoldDB" id="A0A223P2D3"/>
<gene>
    <name evidence="1" type="ORF">MuYL_4103</name>
</gene>
<sequence length="63" mass="7138">MTTFTFAPFLTSSRTSVADLYAAILPQMPKTMFLPCMPRALKRVIKLKIKQKNSLIGVFYTLP</sequence>
<name>A0A223P2D3_9SPHI</name>
<protein>
    <submittedName>
        <fullName evidence="1">Uncharacterized protein</fullName>
    </submittedName>
</protein>
<reference evidence="1 2" key="1">
    <citation type="submission" date="2017-08" db="EMBL/GenBank/DDBJ databases">
        <title>Complete genome sequence of Mucilaginibacter sp. strain BJC16-A31.</title>
        <authorList>
            <consortium name="Henan University of Science and Technology"/>
            <person name="You X."/>
        </authorList>
    </citation>
    <scope>NUCLEOTIDE SEQUENCE [LARGE SCALE GENOMIC DNA]</scope>
    <source>
        <strain evidence="1 2">BJC16-A31</strain>
    </source>
</reference>
<evidence type="ECO:0000313" key="1">
    <source>
        <dbReference type="EMBL" id="ASU35988.1"/>
    </source>
</evidence>